<evidence type="ECO:0000313" key="1">
    <source>
        <dbReference type="EMBL" id="KAJ1151480.1"/>
    </source>
</evidence>
<dbReference type="Proteomes" id="UP001066276">
    <property type="component" value="Chromosome 5"/>
</dbReference>
<gene>
    <name evidence="1" type="ORF">NDU88_004260</name>
</gene>
<evidence type="ECO:0000313" key="2">
    <source>
        <dbReference type="Proteomes" id="UP001066276"/>
    </source>
</evidence>
<comment type="caution">
    <text evidence="1">The sequence shown here is derived from an EMBL/GenBank/DDBJ whole genome shotgun (WGS) entry which is preliminary data.</text>
</comment>
<organism evidence="1 2">
    <name type="scientific">Pleurodeles waltl</name>
    <name type="common">Iberian ribbed newt</name>
    <dbReference type="NCBI Taxonomy" id="8319"/>
    <lineage>
        <taxon>Eukaryota</taxon>
        <taxon>Metazoa</taxon>
        <taxon>Chordata</taxon>
        <taxon>Craniata</taxon>
        <taxon>Vertebrata</taxon>
        <taxon>Euteleostomi</taxon>
        <taxon>Amphibia</taxon>
        <taxon>Batrachia</taxon>
        <taxon>Caudata</taxon>
        <taxon>Salamandroidea</taxon>
        <taxon>Salamandridae</taxon>
        <taxon>Pleurodelinae</taxon>
        <taxon>Pleurodeles</taxon>
    </lineage>
</organism>
<sequence>MVSELDNMAETEAADVSHVNLSMKGKLLMLKLPANTWEPVDIALYCLLPSAKYLLVLVGEHSQLPLVKRIMLIGAVKVIQMMNNIFTNMKDPPDPLRPQAIGY</sequence>
<protein>
    <submittedName>
        <fullName evidence="1">Uncharacterized protein</fullName>
    </submittedName>
</protein>
<proteinExistence type="predicted"/>
<accession>A0AAV7RJ27</accession>
<reference evidence="1" key="1">
    <citation type="journal article" date="2022" name="bioRxiv">
        <title>Sequencing and chromosome-scale assembly of the giantPleurodeles waltlgenome.</title>
        <authorList>
            <person name="Brown T."/>
            <person name="Elewa A."/>
            <person name="Iarovenko S."/>
            <person name="Subramanian E."/>
            <person name="Araus A.J."/>
            <person name="Petzold A."/>
            <person name="Susuki M."/>
            <person name="Suzuki K.-i.T."/>
            <person name="Hayashi T."/>
            <person name="Toyoda A."/>
            <person name="Oliveira C."/>
            <person name="Osipova E."/>
            <person name="Leigh N.D."/>
            <person name="Simon A."/>
            <person name="Yun M.H."/>
        </authorList>
    </citation>
    <scope>NUCLEOTIDE SEQUENCE</scope>
    <source>
        <strain evidence="1">20211129_DDA</strain>
        <tissue evidence="1">Liver</tissue>
    </source>
</reference>
<keyword evidence="2" id="KW-1185">Reference proteome</keyword>
<dbReference type="EMBL" id="JANPWB010000009">
    <property type="protein sequence ID" value="KAJ1151480.1"/>
    <property type="molecule type" value="Genomic_DNA"/>
</dbReference>
<dbReference type="AlphaFoldDB" id="A0AAV7RJ27"/>
<name>A0AAV7RJ27_PLEWA</name>